<protein>
    <recommendedName>
        <fullName evidence="4">TraB/GumN family protein</fullName>
    </recommendedName>
</protein>
<feature type="transmembrane region" description="Helical" evidence="1">
    <location>
        <begin position="12"/>
        <end position="31"/>
    </location>
</feature>
<name>A0AA42Q7K2_9BURK</name>
<keyword evidence="1" id="KW-0812">Transmembrane</keyword>
<feature type="transmembrane region" description="Helical" evidence="1">
    <location>
        <begin position="69"/>
        <end position="96"/>
    </location>
</feature>
<dbReference type="RefSeq" id="WP_280009638.1">
    <property type="nucleotide sequence ID" value="NZ_JAOCEK010000046.1"/>
</dbReference>
<sequence>MTLPEKLRLRISTLFWAASLLGLLIAIPVLWDFSRWTVPALALLALALTALPCWWWCRRRQLPLLPSWGRSALATLCLLAVALSVPVYGLVLLTALRPAAQPQVVLSNGSRSLTFQGMMHIGSTNFYHSVIYDLESALADGAVIYYEGVRPDPEGDAWLGQHIGGGSDLNSRYRTLANVCGLHFQSDYFQPVLADMQAHPERHVVADVSTLQMKQEYERLLAADPDFAQAMHKRESQSTQEQTQGDQLARFIAWQQRGSTGQKNLAGAVCRGVMSLVLNPQYSSTKPDPLDAVTLDYRNRMLAQTILADRHDKIFITYGAAHLPGLYTLLRQADPRWHIVSSKWQRSIDTPEDIDGALDLTAPHIH</sequence>
<evidence type="ECO:0008006" key="4">
    <source>
        <dbReference type="Google" id="ProtNLM"/>
    </source>
</evidence>
<keyword evidence="1" id="KW-0472">Membrane</keyword>
<comment type="caution">
    <text evidence="2">The sequence shown here is derived from an EMBL/GenBank/DDBJ whole genome shotgun (WGS) entry which is preliminary data.</text>
</comment>
<feature type="transmembrane region" description="Helical" evidence="1">
    <location>
        <begin position="37"/>
        <end position="57"/>
    </location>
</feature>
<proteinExistence type="predicted"/>
<organism evidence="2 3">
    <name type="scientific">Comamonas thiooxydans</name>
    <dbReference type="NCBI Taxonomy" id="363952"/>
    <lineage>
        <taxon>Bacteria</taxon>
        <taxon>Pseudomonadati</taxon>
        <taxon>Pseudomonadota</taxon>
        <taxon>Betaproteobacteria</taxon>
        <taxon>Burkholderiales</taxon>
        <taxon>Comamonadaceae</taxon>
        <taxon>Comamonas</taxon>
    </lineage>
</organism>
<accession>A0AA42Q7K2</accession>
<evidence type="ECO:0000313" key="2">
    <source>
        <dbReference type="EMBL" id="MDH1337544.1"/>
    </source>
</evidence>
<keyword evidence="1" id="KW-1133">Transmembrane helix</keyword>
<dbReference type="EMBL" id="JAOCEK010000046">
    <property type="protein sequence ID" value="MDH1337544.1"/>
    <property type="molecule type" value="Genomic_DNA"/>
</dbReference>
<evidence type="ECO:0000313" key="3">
    <source>
        <dbReference type="Proteomes" id="UP001161065"/>
    </source>
</evidence>
<evidence type="ECO:0000256" key="1">
    <source>
        <dbReference type="SAM" id="Phobius"/>
    </source>
</evidence>
<gene>
    <name evidence="2" type="ORF">N5D63_25780</name>
</gene>
<dbReference type="AlphaFoldDB" id="A0AA42Q7K2"/>
<reference evidence="2" key="1">
    <citation type="submission" date="2022-09" db="EMBL/GenBank/DDBJ databases">
        <title>Intensive care unit water sources are persistently colonized with multi-drug resistant bacteria and are the site of extensive horizontal gene transfer of antibiotic resistance genes.</title>
        <authorList>
            <person name="Diorio-Toth L."/>
        </authorList>
    </citation>
    <scope>NUCLEOTIDE SEQUENCE</scope>
    <source>
        <strain evidence="2">GD03832</strain>
    </source>
</reference>
<dbReference type="Proteomes" id="UP001161065">
    <property type="component" value="Unassembled WGS sequence"/>
</dbReference>